<feature type="disulfide bond" evidence="6">
    <location>
        <begin position="49"/>
        <end position="76"/>
    </location>
</feature>
<sequence>MLRLQECVYLFEWATPIVCSDTTHTSGLTDRGEACVFPFTHMKKSYTECTKEGRTDGKKWCATTANYDTDKKWGFCHEGATSHIRCFLSL</sequence>
<dbReference type="PROSITE" id="PS51092">
    <property type="entry name" value="FN2_2"/>
    <property type="match status" value="1"/>
</dbReference>
<name>A0A3Q3G1T2_9LABR</name>
<evidence type="ECO:0000313" key="8">
    <source>
        <dbReference type="Ensembl" id="ENSLBEP00000025068.1"/>
    </source>
</evidence>
<organism evidence="8 9">
    <name type="scientific">Labrus bergylta</name>
    <name type="common">ballan wrasse</name>
    <dbReference type="NCBI Taxonomy" id="56723"/>
    <lineage>
        <taxon>Eukaryota</taxon>
        <taxon>Metazoa</taxon>
        <taxon>Chordata</taxon>
        <taxon>Craniata</taxon>
        <taxon>Vertebrata</taxon>
        <taxon>Euteleostomi</taxon>
        <taxon>Actinopterygii</taxon>
        <taxon>Neopterygii</taxon>
        <taxon>Teleostei</taxon>
        <taxon>Neoteleostei</taxon>
        <taxon>Acanthomorphata</taxon>
        <taxon>Eupercaria</taxon>
        <taxon>Labriformes</taxon>
        <taxon>Labridae</taxon>
        <taxon>Labrus</taxon>
    </lineage>
</organism>
<dbReference type="STRING" id="56723.ENSLBEP00000025068"/>
<dbReference type="PANTHER" id="PTHR22918:SF1">
    <property type="entry name" value="FIBRONECTIN TYPE-II DOMAIN-CONTAINING PROTEIN"/>
    <property type="match status" value="1"/>
</dbReference>
<protein>
    <recommendedName>
        <fullName evidence="7">Fibronectin type-II domain-containing protein</fullName>
    </recommendedName>
</protein>
<evidence type="ECO:0000256" key="4">
    <source>
        <dbReference type="ARBA" id="ARBA00022737"/>
    </source>
</evidence>
<feature type="disulfide bond" evidence="6">
    <location>
        <begin position="35"/>
        <end position="61"/>
    </location>
</feature>
<evidence type="ECO:0000256" key="6">
    <source>
        <dbReference type="PROSITE-ProRule" id="PRU00479"/>
    </source>
</evidence>
<keyword evidence="4" id="KW-0677">Repeat</keyword>
<dbReference type="PRINTS" id="PR00013">
    <property type="entry name" value="FNTYPEII"/>
</dbReference>
<dbReference type="InterPro" id="IPR051666">
    <property type="entry name" value="SP_Capacitation_Regulator"/>
</dbReference>
<comment type="similarity">
    <text evidence="2">Belongs to the seminal plasma protein family.</text>
</comment>
<dbReference type="InterPro" id="IPR036943">
    <property type="entry name" value="FN_type2_sf"/>
</dbReference>
<evidence type="ECO:0000256" key="5">
    <source>
        <dbReference type="ARBA" id="ARBA00023157"/>
    </source>
</evidence>
<keyword evidence="9" id="KW-1185">Reference proteome</keyword>
<dbReference type="SMART" id="SM00059">
    <property type="entry name" value="FN2"/>
    <property type="match status" value="1"/>
</dbReference>
<dbReference type="InParanoid" id="A0A3Q3G1T2"/>
<reference evidence="8" key="1">
    <citation type="submission" date="2025-08" db="UniProtKB">
        <authorList>
            <consortium name="Ensembl"/>
        </authorList>
    </citation>
    <scope>IDENTIFICATION</scope>
</reference>
<dbReference type="InterPro" id="IPR000562">
    <property type="entry name" value="FN_type2_dom"/>
</dbReference>
<feature type="domain" description="Fibronectin type-II" evidence="7">
    <location>
        <begin position="30"/>
        <end position="78"/>
    </location>
</feature>
<dbReference type="InterPro" id="IPR013806">
    <property type="entry name" value="Kringle-like"/>
</dbReference>
<dbReference type="PANTHER" id="PTHR22918">
    <property type="entry name" value="SEMINAL PLASMA PROTEIN"/>
    <property type="match status" value="1"/>
</dbReference>
<evidence type="ECO:0000256" key="3">
    <source>
        <dbReference type="ARBA" id="ARBA00022525"/>
    </source>
</evidence>
<dbReference type="Proteomes" id="UP000261660">
    <property type="component" value="Unplaced"/>
</dbReference>
<comment type="subcellular location">
    <subcellularLocation>
        <location evidence="1">Secreted</location>
    </subcellularLocation>
</comment>
<dbReference type="GO" id="GO:0008201">
    <property type="term" value="F:heparin binding"/>
    <property type="evidence" value="ECO:0007669"/>
    <property type="project" value="TreeGrafter"/>
</dbReference>
<dbReference type="AlphaFoldDB" id="A0A3Q3G1T2"/>
<dbReference type="GO" id="GO:0009986">
    <property type="term" value="C:cell surface"/>
    <property type="evidence" value="ECO:0007669"/>
    <property type="project" value="TreeGrafter"/>
</dbReference>
<dbReference type="Ensembl" id="ENSLBET00000026339.1">
    <property type="protein sequence ID" value="ENSLBEP00000025068.1"/>
    <property type="gene ID" value="ENSLBEG00000019147.1"/>
</dbReference>
<keyword evidence="5 6" id="KW-1015">Disulfide bond</keyword>
<evidence type="ECO:0000259" key="7">
    <source>
        <dbReference type="PROSITE" id="PS51092"/>
    </source>
</evidence>
<proteinExistence type="inferred from homology"/>
<dbReference type="Pfam" id="PF00040">
    <property type="entry name" value="fn2"/>
    <property type="match status" value="1"/>
</dbReference>
<dbReference type="CDD" id="cd00062">
    <property type="entry name" value="FN2"/>
    <property type="match status" value="1"/>
</dbReference>
<reference evidence="8" key="2">
    <citation type="submission" date="2025-09" db="UniProtKB">
        <authorList>
            <consortium name="Ensembl"/>
        </authorList>
    </citation>
    <scope>IDENTIFICATION</scope>
</reference>
<evidence type="ECO:0000313" key="9">
    <source>
        <dbReference type="Proteomes" id="UP000261660"/>
    </source>
</evidence>
<dbReference type="GO" id="GO:0048240">
    <property type="term" value="P:sperm capacitation"/>
    <property type="evidence" value="ECO:0007669"/>
    <property type="project" value="TreeGrafter"/>
</dbReference>
<accession>A0A3Q3G1T2</accession>
<dbReference type="SUPFAM" id="SSF57440">
    <property type="entry name" value="Kringle-like"/>
    <property type="match status" value="1"/>
</dbReference>
<keyword evidence="3" id="KW-0964">Secreted</keyword>
<evidence type="ECO:0000256" key="2">
    <source>
        <dbReference type="ARBA" id="ARBA00010011"/>
    </source>
</evidence>
<dbReference type="Gene3D" id="2.10.10.10">
    <property type="entry name" value="Fibronectin, type II, collagen-binding"/>
    <property type="match status" value="1"/>
</dbReference>
<dbReference type="FunFam" id="2.10.10.10:FF:000001">
    <property type="entry name" value="Fibronectin 1a isoform 1"/>
    <property type="match status" value="1"/>
</dbReference>
<evidence type="ECO:0000256" key="1">
    <source>
        <dbReference type="ARBA" id="ARBA00004613"/>
    </source>
</evidence>
<dbReference type="GeneTree" id="ENSGT01000000214845"/>
<dbReference type="GO" id="GO:0005576">
    <property type="term" value="C:extracellular region"/>
    <property type="evidence" value="ECO:0007669"/>
    <property type="project" value="UniProtKB-SubCell"/>
</dbReference>